<dbReference type="KEGG" id="mff:MFFC18_48170"/>
<accession>A0A5B9PF59</accession>
<organism evidence="1 2">
    <name type="scientific">Mariniblastus fucicola</name>
    <dbReference type="NCBI Taxonomy" id="980251"/>
    <lineage>
        <taxon>Bacteria</taxon>
        <taxon>Pseudomonadati</taxon>
        <taxon>Planctomycetota</taxon>
        <taxon>Planctomycetia</taxon>
        <taxon>Pirellulales</taxon>
        <taxon>Pirellulaceae</taxon>
        <taxon>Mariniblastus</taxon>
    </lineage>
</organism>
<dbReference type="Proteomes" id="UP000322214">
    <property type="component" value="Chromosome"/>
</dbReference>
<sequence>MVLGQPSAIAGSMAIDRVIAVRDLDQGQLKNALLAEGQVLKRPPRKRAKPRK</sequence>
<name>A0A5B9PF59_9BACT</name>
<keyword evidence="2" id="KW-1185">Reference proteome</keyword>
<reference evidence="1 2" key="1">
    <citation type="submission" date="2019-08" db="EMBL/GenBank/DDBJ databases">
        <title>Deep-cultivation of Planctomycetes and their phenomic and genomic characterization uncovers novel biology.</title>
        <authorList>
            <person name="Wiegand S."/>
            <person name="Jogler M."/>
            <person name="Boedeker C."/>
            <person name="Pinto D."/>
            <person name="Vollmers J."/>
            <person name="Rivas-Marin E."/>
            <person name="Kohn T."/>
            <person name="Peeters S.H."/>
            <person name="Heuer A."/>
            <person name="Rast P."/>
            <person name="Oberbeckmann S."/>
            <person name="Bunk B."/>
            <person name="Jeske O."/>
            <person name="Meyerdierks A."/>
            <person name="Storesund J.E."/>
            <person name="Kallscheuer N."/>
            <person name="Luecker S."/>
            <person name="Lage O.M."/>
            <person name="Pohl T."/>
            <person name="Merkel B.J."/>
            <person name="Hornburger P."/>
            <person name="Mueller R.-W."/>
            <person name="Bruemmer F."/>
            <person name="Labrenz M."/>
            <person name="Spormann A.M."/>
            <person name="Op den Camp H."/>
            <person name="Overmann J."/>
            <person name="Amann R."/>
            <person name="Jetten M.S.M."/>
            <person name="Mascher T."/>
            <person name="Medema M.H."/>
            <person name="Devos D.P."/>
            <person name="Kaster A.-K."/>
            <person name="Ovreas L."/>
            <person name="Rohde M."/>
            <person name="Galperin M.Y."/>
            <person name="Jogler C."/>
        </authorList>
    </citation>
    <scope>NUCLEOTIDE SEQUENCE [LARGE SCALE GENOMIC DNA]</scope>
    <source>
        <strain evidence="1 2">FC18</strain>
    </source>
</reference>
<dbReference type="EMBL" id="CP042912">
    <property type="protein sequence ID" value="QEG24894.1"/>
    <property type="molecule type" value="Genomic_DNA"/>
</dbReference>
<protein>
    <submittedName>
        <fullName evidence="1">Uncharacterized protein</fullName>
    </submittedName>
</protein>
<dbReference type="AlphaFoldDB" id="A0A5B9PF59"/>
<evidence type="ECO:0000313" key="1">
    <source>
        <dbReference type="EMBL" id="QEG24894.1"/>
    </source>
</evidence>
<proteinExistence type="predicted"/>
<evidence type="ECO:0000313" key="2">
    <source>
        <dbReference type="Proteomes" id="UP000322214"/>
    </source>
</evidence>
<gene>
    <name evidence="1" type="ORF">MFFC18_48170</name>
</gene>